<reference evidence="1 2" key="1">
    <citation type="journal article" date="2023" name="Hortic Res">
        <title>Pangenome of water caltrop reveals structural variations and asymmetric subgenome divergence after allopolyploidization.</title>
        <authorList>
            <person name="Zhang X."/>
            <person name="Chen Y."/>
            <person name="Wang L."/>
            <person name="Yuan Y."/>
            <person name="Fang M."/>
            <person name="Shi L."/>
            <person name="Lu R."/>
            <person name="Comes H.P."/>
            <person name="Ma Y."/>
            <person name="Chen Y."/>
            <person name="Huang G."/>
            <person name="Zhou Y."/>
            <person name="Zheng Z."/>
            <person name="Qiu Y."/>
        </authorList>
    </citation>
    <scope>NUCLEOTIDE SEQUENCE [LARGE SCALE GENOMIC DNA]</scope>
    <source>
        <strain evidence="1">F231</strain>
    </source>
</reference>
<dbReference type="AlphaFoldDB" id="A0AAN7R0C1"/>
<dbReference type="PANTHER" id="PTHR33645:SF11">
    <property type="entry name" value="AMINOPEPTIDASE (DUF3754)"/>
    <property type="match status" value="1"/>
</dbReference>
<protein>
    <submittedName>
        <fullName evidence="1">Uncharacterized protein</fullName>
    </submittedName>
</protein>
<dbReference type="EMBL" id="JAXQNO010000015">
    <property type="protein sequence ID" value="KAK4782945.1"/>
    <property type="molecule type" value="Genomic_DNA"/>
</dbReference>
<dbReference type="PANTHER" id="PTHR33645">
    <property type="entry name" value="AMINOPEPTIDASE (DUF3754)"/>
    <property type="match status" value="1"/>
</dbReference>
<dbReference type="Proteomes" id="UP001346149">
    <property type="component" value="Unassembled WGS sequence"/>
</dbReference>
<evidence type="ECO:0000313" key="2">
    <source>
        <dbReference type="Proteomes" id="UP001346149"/>
    </source>
</evidence>
<name>A0AAN7R0C1_TRANT</name>
<organism evidence="1 2">
    <name type="scientific">Trapa natans</name>
    <name type="common">Water chestnut</name>
    <dbReference type="NCBI Taxonomy" id="22666"/>
    <lineage>
        <taxon>Eukaryota</taxon>
        <taxon>Viridiplantae</taxon>
        <taxon>Streptophyta</taxon>
        <taxon>Embryophyta</taxon>
        <taxon>Tracheophyta</taxon>
        <taxon>Spermatophyta</taxon>
        <taxon>Magnoliopsida</taxon>
        <taxon>eudicotyledons</taxon>
        <taxon>Gunneridae</taxon>
        <taxon>Pentapetalae</taxon>
        <taxon>rosids</taxon>
        <taxon>malvids</taxon>
        <taxon>Myrtales</taxon>
        <taxon>Lythraceae</taxon>
        <taxon>Trapa</taxon>
    </lineage>
</organism>
<evidence type="ECO:0000313" key="1">
    <source>
        <dbReference type="EMBL" id="KAK4782945.1"/>
    </source>
</evidence>
<sequence>MADKEEKKKEVIRLERESVIPVLKPKIVITLANLIERSTDRAEFLKLCKRVEYSIRAWYLLQFEDLMQLYSLFDPVHGTQKLEQQNLSLQEIDALEQNFLAYLFQSVSSMSFCCWSLHNKRLIIYGQMDRDKWDPLLLIRRNLQWTNIFELRELKTSP</sequence>
<accession>A0AAN7R0C1</accession>
<comment type="caution">
    <text evidence="1">The sequence shown here is derived from an EMBL/GenBank/DDBJ whole genome shotgun (WGS) entry which is preliminary data.</text>
</comment>
<proteinExistence type="predicted"/>
<keyword evidence="2" id="KW-1185">Reference proteome</keyword>
<gene>
    <name evidence="1" type="ORF">SAY86_007319</name>
</gene>